<dbReference type="PROSITE" id="PS50948">
    <property type="entry name" value="PAN"/>
    <property type="match status" value="2"/>
</dbReference>
<dbReference type="EMBL" id="QXFY01001321">
    <property type="protein sequence ID" value="KAE9321111.1"/>
    <property type="molecule type" value="Genomic_DNA"/>
</dbReference>
<protein>
    <recommendedName>
        <fullName evidence="3">Apple domain-containing protein</fullName>
    </recommendedName>
</protein>
<dbReference type="CDD" id="cd01100">
    <property type="entry name" value="APPLE_Factor_XI_like"/>
    <property type="match status" value="3"/>
</dbReference>
<dbReference type="SMART" id="SM00223">
    <property type="entry name" value="APPLE"/>
    <property type="match status" value="4"/>
</dbReference>
<evidence type="ECO:0000313" key="5">
    <source>
        <dbReference type="Proteomes" id="UP000486351"/>
    </source>
</evidence>
<dbReference type="PANTHER" id="PTHR33946">
    <property type="match status" value="1"/>
</dbReference>
<evidence type="ECO:0000256" key="1">
    <source>
        <dbReference type="ARBA" id="ARBA00022737"/>
    </source>
</evidence>
<evidence type="ECO:0000256" key="2">
    <source>
        <dbReference type="ARBA" id="ARBA00023157"/>
    </source>
</evidence>
<dbReference type="AlphaFoldDB" id="A0A6G0R7E0"/>
<feature type="domain" description="Apple" evidence="3">
    <location>
        <begin position="54"/>
        <end position="130"/>
    </location>
</feature>
<dbReference type="Proteomes" id="UP000486351">
    <property type="component" value="Unassembled WGS sequence"/>
</dbReference>
<dbReference type="Pfam" id="PF14295">
    <property type="entry name" value="PAN_4"/>
    <property type="match status" value="4"/>
</dbReference>
<dbReference type="GO" id="GO:0005576">
    <property type="term" value="C:extracellular region"/>
    <property type="evidence" value="ECO:0007669"/>
    <property type="project" value="InterPro"/>
</dbReference>
<reference evidence="4 5" key="1">
    <citation type="submission" date="2018-09" db="EMBL/GenBank/DDBJ databases">
        <title>Genomic investigation of the strawberry pathogen Phytophthora fragariae indicates pathogenicity is determined by transcriptional variation in three key races.</title>
        <authorList>
            <person name="Adams T.M."/>
            <person name="Armitage A.D."/>
            <person name="Sobczyk M.K."/>
            <person name="Bates H.J."/>
            <person name="Dunwell J.M."/>
            <person name="Nellist C.F."/>
            <person name="Harrison R.J."/>
        </authorList>
    </citation>
    <scope>NUCLEOTIDE SEQUENCE [LARGE SCALE GENOMIC DNA]</scope>
    <source>
        <strain evidence="4 5">NOV-77</strain>
    </source>
</reference>
<dbReference type="PANTHER" id="PTHR33946:SF4">
    <property type="entry name" value="COAGULATION FACTOR XI"/>
    <property type="match status" value="1"/>
</dbReference>
<comment type="caution">
    <text evidence="4">The sequence shown here is derived from an EMBL/GenBank/DDBJ whole genome shotgun (WGS) entry which is preliminary data.</text>
</comment>
<dbReference type="Gene3D" id="3.50.4.10">
    <property type="entry name" value="Hepatocyte Growth Factor"/>
    <property type="match status" value="4"/>
</dbReference>
<keyword evidence="2" id="KW-1015">Disulfide bond</keyword>
<evidence type="ECO:0000313" key="4">
    <source>
        <dbReference type="EMBL" id="KAE9321111.1"/>
    </source>
</evidence>
<dbReference type="InterPro" id="IPR000177">
    <property type="entry name" value="Apple"/>
</dbReference>
<gene>
    <name evidence="4" type="ORF">PF008_g17886</name>
</gene>
<sequence>MNNVFVADASAMREGTVGPYGFIMYIGREAADQAKSFIAANGNGGGGGGSNSTCSSFETGVDYLNNDLSSSPSSTAAGCCAICSATAGCKAFTWTDQSGGTCWLKSGKGSTQSKSGAISAVLQTSSTSSCSTIEDNTDYTGADIGNKPSSSVDGCCSICTATTGCGAYTWTNYNGGTCWLKSSKGSGNTKSGAKSAVVSGSSGGGGGSSTSSCSAIEEGVDYTGNDVGSAVSGTAEGCCAICQAKTGCKAYTWTNYNSGTCWLKSGKSGTTSSSSARSAQVSSSSTSTTCSLVNDVDYKGNDLASAPSAPSGTGAGCCDICRATSGCKAFTWTSQSGGTCWLKSAQGTSSPLTGAVSGAI</sequence>
<dbReference type="GO" id="GO:0006508">
    <property type="term" value="P:proteolysis"/>
    <property type="evidence" value="ECO:0007669"/>
    <property type="project" value="InterPro"/>
</dbReference>
<accession>A0A6G0R7E0</accession>
<organism evidence="4 5">
    <name type="scientific">Phytophthora fragariae</name>
    <dbReference type="NCBI Taxonomy" id="53985"/>
    <lineage>
        <taxon>Eukaryota</taxon>
        <taxon>Sar</taxon>
        <taxon>Stramenopiles</taxon>
        <taxon>Oomycota</taxon>
        <taxon>Peronosporomycetes</taxon>
        <taxon>Peronosporales</taxon>
        <taxon>Peronosporaceae</taxon>
        <taxon>Phytophthora</taxon>
    </lineage>
</organism>
<keyword evidence="1" id="KW-0677">Repeat</keyword>
<feature type="domain" description="Apple" evidence="3">
    <location>
        <begin position="213"/>
        <end position="290"/>
    </location>
</feature>
<evidence type="ECO:0000259" key="3">
    <source>
        <dbReference type="PROSITE" id="PS50948"/>
    </source>
</evidence>
<name>A0A6G0R7E0_9STRA</name>
<proteinExistence type="predicted"/>
<dbReference type="InterPro" id="IPR003609">
    <property type="entry name" value="Pan_app"/>
</dbReference>